<evidence type="ECO:0000313" key="1">
    <source>
        <dbReference type="EMBL" id="KAL0378536.1"/>
    </source>
</evidence>
<proteinExistence type="predicted"/>
<dbReference type="EMBL" id="JACGWJ010000013">
    <property type="protein sequence ID" value="KAL0378536.1"/>
    <property type="molecule type" value="Genomic_DNA"/>
</dbReference>
<organism evidence="1">
    <name type="scientific">Sesamum radiatum</name>
    <name type="common">Black benniseed</name>
    <dbReference type="NCBI Taxonomy" id="300843"/>
    <lineage>
        <taxon>Eukaryota</taxon>
        <taxon>Viridiplantae</taxon>
        <taxon>Streptophyta</taxon>
        <taxon>Embryophyta</taxon>
        <taxon>Tracheophyta</taxon>
        <taxon>Spermatophyta</taxon>
        <taxon>Magnoliopsida</taxon>
        <taxon>eudicotyledons</taxon>
        <taxon>Gunneridae</taxon>
        <taxon>Pentapetalae</taxon>
        <taxon>asterids</taxon>
        <taxon>lamiids</taxon>
        <taxon>Lamiales</taxon>
        <taxon>Pedaliaceae</taxon>
        <taxon>Sesamum</taxon>
    </lineage>
</organism>
<reference evidence="1" key="2">
    <citation type="journal article" date="2024" name="Plant">
        <title>Genomic evolution and insights into agronomic trait innovations of Sesamum species.</title>
        <authorList>
            <person name="Miao H."/>
            <person name="Wang L."/>
            <person name="Qu L."/>
            <person name="Liu H."/>
            <person name="Sun Y."/>
            <person name="Le M."/>
            <person name="Wang Q."/>
            <person name="Wei S."/>
            <person name="Zheng Y."/>
            <person name="Lin W."/>
            <person name="Duan Y."/>
            <person name="Cao H."/>
            <person name="Xiong S."/>
            <person name="Wang X."/>
            <person name="Wei L."/>
            <person name="Li C."/>
            <person name="Ma Q."/>
            <person name="Ju M."/>
            <person name="Zhao R."/>
            <person name="Li G."/>
            <person name="Mu C."/>
            <person name="Tian Q."/>
            <person name="Mei H."/>
            <person name="Zhang T."/>
            <person name="Gao T."/>
            <person name="Zhang H."/>
        </authorList>
    </citation>
    <scope>NUCLEOTIDE SEQUENCE</scope>
    <source>
        <strain evidence="1">G02</strain>
    </source>
</reference>
<reference evidence="1" key="1">
    <citation type="submission" date="2020-06" db="EMBL/GenBank/DDBJ databases">
        <authorList>
            <person name="Li T."/>
            <person name="Hu X."/>
            <person name="Zhang T."/>
            <person name="Song X."/>
            <person name="Zhang H."/>
            <person name="Dai N."/>
            <person name="Sheng W."/>
            <person name="Hou X."/>
            <person name="Wei L."/>
        </authorList>
    </citation>
    <scope>NUCLEOTIDE SEQUENCE</scope>
    <source>
        <strain evidence="1">G02</strain>
        <tissue evidence="1">Leaf</tissue>
    </source>
</reference>
<sequence length="68" mass="7084">MGTVTNLKTELEERLASEGLRRGRLVDGSEGELVVAGSKGELVFGSSKGELVIGSSDGMATTTGEREK</sequence>
<comment type="caution">
    <text evidence="1">The sequence shown here is derived from an EMBL/GenBank/DDBJ whole genome shotgun (WGS) entry which is preliminary data.</text>
</comment>
<name>A0AAW2RG84_SESRA</name>
<protein>
    <submittedName>
        <fullName evidence="1">Uncharacterized protein</fullName>
    </submittedName>
</protein>
<dbReference type="AlphaFoldDB" id="A0AAW2RG84"/>
<accession>A0AAW2RG84</accession>
<gene>
    <name evidence="1" type="ORF">Sradi_3159100</name>
</gene>